<proteinExistence type="predicted"/>
<evidence type="ECO:0000313" key="2">
    <source>
        <dbReference type="Proteomes" id="UP000663827"/>
    </source>
</evidence>
<dbReference type="EMBL" id="CAJNJQ010001040">
    <property type="protein sequence ID" value="CAE7115849.1"/>
    <property type="molecule type" value="Genomic_DNA"/>
</dbReference>
<gene>
    <name evidence="1" type="ORF">RDB_LOCUS52256</name>
</gene>
<dbReference type="AlphaFoldDB" id="A0A8H3E255"/>
<reference evidence="1" key="1">
    <citation type="submission" date="2021-01" db="EMBL/GenBank/DDBJ databases">
        <authorList>
            <person name="Kaushik A."/>
        </authorList>
    </citation>
    <scope>NUCLEOTIDE SEQUENCE</scope>
    <source>
        <strain evidence="1">AG5</strain>
    </source>
</reference>
<dbReference type="Proteomes" id="UP000663827">
    <property type="component" value="Unassembled WGS sequence"/>
</dbReference>
<protein>
    <submittedName>
        <fullName evidence="1">Uncharacterized protein</fullName>
    </submittedName>
</protein>
<comment type="caution">
    <text evidence="1">The sequence shown here is derived from an EMBL/GenBank/DDBJ whole genome shotgun (WGS) entry which is preliminary data.</text>
</comment>
<name>A0A8H3E255_9AGAM</name>
<sequence length="601" mass="67044">MSEPNKFIDWDKYVHSKDFDRACEIQSQGLSSGFSSSTLSSFGTSSSNSSISNSYGDLKLWDDLTWVDSSNHGVGKLEAYLYYYGLRGNRHPGPKLVYRTSTDIFSPPSGPSQDLRMMQMLTVHDHAQLSQDLWAMVRDKTAEILDHKKIKYTSIDLVRFCWKEDGKTITSAVTIWIGVRPDSTNGDAAFNSTQDIFKLLEGHGIDCIDIAYRESESQPLSGPILYPPVSNAHWLKSVFDWVTTPLSLPIAGLKTLDKQGTLGFYFKMGEDLYGVTARHVLFPDTEGNEPYSYMPAAPKKHVVLMGNNAFDELLSSVKDLSLILKDSVSSLEGSIKTQEAKVQGGSQQAVTELAIFQQQLDYANRTILELKTFFATLKKDWSDPKDRVIGHIVWSPPIAWKTPSHDYTQDVCVIKLDKDKFLPNFRGNALDLGTEIDPGKFKRLMYPRYDVPSEFQYPEDRIYPLRVILSATEINAPNSQDIQGEPARFVFKRGLKTGTTLGRLNGFMSRQRRYGLLGNHDSIEVAVIPYDNNSGPFSRGGDSGAAIVGANNDIIAQLTGGTGPTDSSDISYGTPMEWLWNDVIKAEYSTAVLFFDVTTNN</sequence>
<organism evidence="1 2">
    <name type="scientific">Rhizoctonia solani</name>
    <dbReference type="NCBI Taxonomy" id="456999"/>
    <lineage>
        <taxon>Eukaryota</taxon>
        <taxon>Fungi</taxon>
        <taxon>Dikarya</taxon>
        <taxon>Basidiomycota</taxon>
        <taxon>Agaricomycotina</taxon>
        <taxon>Agaricomycetes</taxon>
        <taxon>Cantharellales</taxon>
        <taxon>Ceratobasidiaceae</taxon>
        <taxon>Rhizoctonia</taxon>
    </lineage>
</organism>
<accession>A0A8H3E255</accession>
<evidence type="ECO:0000313" key="1">
    <source>
        <dbReference type="EMBL" id="CAE7115849.1"/>
    </source>
</evidence>